<evidence type="ECO:0000313" key="4">
    <source>
        <dbReference type="EMBL" id="KAA6326965.1"/>
    </source>
</evidence>
<dbReference type="Gene3D" id="3.90.180.10">
    <property type="entry name" value="Medium-chain alcohol dehydrogenases, catalytic domain"/>
    <property type="match status" value="1"/>
</dbReference>
<evidence type="ECO:0000259" key="3">
    <source>
        <dbReference type="Pfam" id="PF08240"/>
    </source>
</evidence>
<dbReference type="GO" id="GO:0008743">
    <property type="term" value="F:L-threonine 3-dehydrogenase activity"/>
    <property type="evidence" value="ECO:0007669"/>
    <property type="project" value="UniProtKB-EC"/>
</dbReference>
<dbReference type="InterPro" id="IPR050129">
    <property type="entry name" value="Zn_alcohol_dh"/>
</dbReference>
<feature type="domain" description="Alcohol dehydrogenase-like N-terminal" evidence="3">
    <location>
        <begin position="41"/>
        <end position="152"/>
    </location>
</feature>
<reference evidence="4" key="1">
    <citation type="submission" date="2019-03" db="EMBL/GenBank/DDBJ databases">
        <title>Single cell metagenomics reveals metabolic interactions within the superorganism composed of flagellate Streblomastix strix and complex community of Bacteroidetes bacteria on its surface.</title>
        <authorList>
            <person name="Treitli S.C."/>
            <person name="Kolisko M."/>
            <person name="Husnik F."/>
            <person name="Keeling P."/>
            <person name="Hampl V."/>
        </authorList>
    </citation>
    <scope>NUCLEOTIDE SEQUENCE</scope>
    <source>
        <strain evidence="4">STM</strain>
    </source>
</reference>
<organism evidence="4">
    <name type="scientific">termite gut metagenome</name>
    <dbReference type="NCBI Taxonomy" id="433724"/>
    <lineage>
        <taxon>unclassified sequences</taxon>
        <taxon>metagenomes</taxon>
        <taxon>organismal metagenomes</taxon>
    </lineage>
</organism>
<dbReference type="SUPFAM" id="SSF51735">
    <property type="entry name" value="NAD(P)-binding Rossmann-fold domains"/>
    <property type="match status" value="1"/>
</dbReference>
<feature type="domain" description="Alcohol dehydrogenase-like C-terminal" evidence="2">
    <location>
        <begin position="196"/>
        <end position="325"/>
    </location>
</feature>
<dbReference type="InterPro" id="IPR011032">
    <property type="entry name" value="GroES-like_sf"/>
</dbReference>
<evidence type="ECO:0000259" key="2">
    <source>
        <dbReference type="Pfam" id="PF00107"/>
    </source>
</evidence>
<dbReference type="InterPro" id="IPR013149">
    <property type="entry name" value="ADH-like_C"/>
</dbReference>
<dbReference type="PANTHER" id="PTHR43401">
    <property type="entry name" value="L-THREONINE 3-DEHYDROGENASE"/>
    <property type="match status" value="1"/>
</dbReference>
<evidence type="ECO:0000256" key="1">
    <source>
        <dbReference type="ARBA" id="ARBA00023002"/>
    </source>
</evidence>
<keyword evidence="1 4" id="KW-0560">Oxidoreductase</keyword>
<dbReference type="SUPFAM" id="SSF50129">
    <property type="entry name" value="GroES-like"/>
    <property type="match status" value="1"/>
</dbReference>
<dbReference type="Pfam" id="PF08240">
    <property type="entry name" value="ADH_N"/>
    <property type="match status" value="1"/>
</dbReference>
<proteinExistence type="predicted"/>
<dbReference type="InterPro" id="IPR013154">
    <property type="entry name" value="ADH-like_N"/>
</dbReference>
<dbReference type="Gene3D" id="3.40.50.720">
    <property type="entry name" value="NAD(P)-binding Rossmann-like Domain"/>
    <property type="match status" value="1"/>
</dbReference>
<sequence>MNNKTIKGFSLNGTERFHPGDADAVKKNTSIVEMEMPELKEGEILAETLYTAICGSDVSACLSKPNFDWIERPRVIGHETSAKVLKLGPGYRGKLKPGDLFIPVAQLGCQKEDCPGCRSGKWNLCPDKTILGYHRNGAFGQQMVLEADRAVPFIEGLDPVFGAIVEPLSVVVNAIYSKCNIKPGMDVLVTGCGIMGLMAAELARAAGARVAITGIEQDWNVRLKAARERGIITVVVSPKNPLLSLLEKGIRDQDGRTFGAKGKVDLLIECSGIPQVLAEAICAVRPEHDVCLIATYPSKVELDATHITRQSLNIKGVMGSHKDNFLVAQKLLVQKVFPAEHYINLYEFENINQAFADSIKAQTTKAVVKMN</sequence>
<dbReference type="InterPro" id="IPR036291">
    <property type="entry name" value="NAD(P)-bd_dom_sf"/>
</dbReference>
<name>A0A5J4R085_9ZZZZ</name>
<dbReference type="PANTHER" id="PTHR43401:SF2">
    <property type="entry name" value="L-THREONINE 3-DEHYDROGENASE"/>
    <property type="match status" value="1"/>
</dbReference>
<protein>
    <submittedName>
        <fullName evidence="4">L-threonine 3-dehydrogenase</fullName>
        <ecNumber evidence="4">1.1.1.103</ecNumber>
    </submittedName>
</protein>
<accession>A0A5J4R085</accession>
<dbReference type="EC" id="1.1.1.103" evidence="4"/>
<dbReference type="EMBL" id="SNRY01002069">
    <property type="protein sequence ID" value="KAA6326965.1"/>
    <property type="molecule type" value="Genomic_DNA"/>
</dbReference>
<dbReference type="Pfam" id="PF00107">
    <property type="entry name" value="ADH_zinc_N"/>
    <property type="match status" value="1"/>
</dbReference>
<gene>
    <name evidence="4" type="ORF">EZS27_023997</name>
</gene>
<dbReference type="AlphaFoldDB" id="A0A5J4R085"/>
<comment type="caution">
    <text evidence="4">The sequence shown here is derived from an EMBL/GenBank/DDBJ whole genome shotgun (WGS) entry which is preliminary data.</text>
</comment>